<dbReference type="Pfam" id="PF11239">
    <property type="entry name" value="DUF3040"/>
    <property type="match status" value="1"/>
</dbReference>
<protein>
    <submittedName>
        <fullName evidence="1">Uncharacterized protein</fullName>
    </submittedName>
</protein>
<sequence>MSTSVLEPRRGALILCAARVSHRVDVYSQGVTETALHIMRRQVDEERRQLAVPSSGADPVRCLDSHYRPRFMRIDVAVGLKPVASPASGLLGPRRGQTTIGKRTSGMAQFHLVSSELVAPIKWASTLCVTAVGKEGRMPLSDHEQRMLEQIESALYAEDPKFASSVRGAGCVRRLRADGCRVRRCSSLGWGCWFPGLPSRRR</sequence>
<dbReference type="EMBL" id="JAOB01000068">
    <property type="protein sequence ID" value="EUA23964.1"/>
    <property type="molecule type" value="Genomic_DNA"/>
</dbReference>
<name>X7ZXG0_MYCXE</name>
<comment type="caution">
    <text evidence="1">The sequence shown here is derived from an EMBL/GenBank/DDBJ whole genome shotgun (WGS) entry which is preliminary data.</text>
</comment>
<organism evidence="1">
    <name type="scientific">Mycobacterium xenopi 4042</name>
    <dbReference type="NCBI Taxonomy" id="1299334"/>
    <lineage>
        <taxon>Bacteria</taxon>
        <taxon>Bacillati</taxon>
        <taxon>Actinomycetota</taxon>
        <taxon>Actinomycetes</taxon>
        <taxon>Mycobacteriales</taxon>
        <taxon>Mycobacteriaceae</taxon>
        <taxon>Mycobacterium</taxon>
    </lineage>
</organism>
<gene>
    <name evidence="1" type="ORF">I553_3452</name>
</gene>
<dbReference type="AlphaFoldDB" id="X7ZXG0"/>
<dbReference type="PATRIC" id="fig|1299334.3.peg.6887"/>
<proteinExistence type="predicted"/>
<dbReference type="InterPro" id="IPR021401">
    <property type="entry name" value="DUF3040"/>
</dbReference>
<accession>X7ZXG0</accession>
<evidence type="ECO:0000313" key="1">
    <source>
        <dbReference type="EMBL" id="EUA23964.1"/>
    </source>
</evidence>
<reference evidence="1" key="1">
    <citation type="submission" date="2014-01" db="EMBL/GenBank/DDBJ databases">
        <authorList>
            <person name="Brown-Elliot B."/>
            <person name="Wallace R."/>
            <person name="Lenaerts A."/>
            <person name="Ordway D."/>
            <person name="DeGroote M.A."/>
            <person name="Parker T."/>
            <person name="Sizemore C."/>
            <person name="Tallon L.J."/>
            <person name="Sadzewicz L.K."/>
            <person name="Sengamalay N."/>
            <person name="Fraser C.M."/>
            <person name="Hine E."/>
            <person name="Shefchek K.A."/>
            <person name="Das S.P."/>
            <person name="Tettelin H."/>
        </authorList>
    </citation>
    <scope>NUCLEOTIDE SEQUENCE [LARGE SCALE GENOMIC DNA]</scope>
    <source>
        <strain evidence="1">4042</strain>
    </source>
</reference>